<proteinExistence type="predicted"/>
<dbReference type="SMART" id="SM00635">
    <property type="entry name" value="BID_2"/>
    <property type="match status" value="1"/>
</dbReference>
<evidence type="ECO:0000259" key="2">
    <source>
        <dbReference type="SMART" id="SM00635"/>
    </source>
</evidence>
<sequence>MVATRYPNGAHPGAAKLAAFFDACRLAALETGKQDVPATLTPTTSTGAAGSTQQLTVGKGSSTGAVTYKSSDTSVATVNGAGLVTRVKTGQVTITATIAPDANFRGETITATVTVS</sequence>
<dbReference type="Proteomes" id="UP000260554">
    <property type="component" value="Segment"/>
</dbReference>
<name>A0A346FDB7_9CAUD</name>
<feature type="compositionally biased region" description="Low complexity" evidence="1">
    <location>
        <begin position="37"/>
        <end position="52"/>
    </location>
</feature>
<evidence type="ECO:0000313" key="3">
    <source>
        <dbReference type="EMBL" id="AXN53731.1"/>
    </source>
</evidence>
<dbReference type="SUPFAM" id="SSF49373">
    <property type="entry name" value="Invasin/intimin cell-adhesion fragments"/>
    <property type="match status" value="1"/>
</dbReference>
<dbReference type="Pfam" id="PF02368">
    <property type="entry name" value="Big_2"/>
    <property type="match status" value="1"/>
</dbReference>
<gene>
    <name evidence="3" type="ORF">SPS_20</name>
</gene>
<dbReference type="InterPro" id="IPR008964">
    <property type="entry name" value="Invasin/intimin_cell_adhesion"/>
</dbReference>
<feature type="domain" description="BIG2" evidence="2">
    <location>
        <begin position="34"/>
        <end position="113"/>
    </location>
</feature>
<accession>A0A346FDB7</accession>
<dbReference type="EMBL" id="MH684921">
    <property type="protein sequence ID" value="AXN53731.1"/>
    <property type="molecule type" value="Genomic_DNA"/>
</dbReference>
<organism evidence="3 4">
    <name type="scientific">Sphingomonas phage Scott</name>
    <dbReference type="NCBI Taxonomy" id="2282912"/>
    <lineage>
        <taxon>Viruses</taxon>
        <taxon>Duplodnaviria</taxon>
        <taxon>Heunggongvirae</taxon>
        <taxon>Uroviricota</taxon>
        <taxon>Caudoviricetes</taxon>
        <taxon>Autographivirales</taxon>
        <taxon>Autonotataviridae</taxon>
        <taxon>Scottvirus</taxon>
        <taxon>Scottvirus scott</taxon>
    </lineage>
</organism>
<evidence type="ECO:0000256" key="1">
    <source>
        <dbReference type="SAM" id="MobiDB-lite"/>
    </source>
</evidence>
<keyword evidence="4" id="KW-1185">Reference proteome</keyword>
<reference evidence="3 4" key="1">
    <citation type="submission" date="2018-07" db="EMBL/GenBank/DDBJ databases">
        <title>Relating species composition and interactions to biofilm formation in a model drinking water community.</title>
        <authorList>
            <person name="Thompson A."/>
            <person name="English E.L."/>
            <person name="Willsey G."/>
            <person name="Nock A.M."/>
            <person name="Eckstrom K."/>
            <person name="Tighe S.W."/>
            <person name="Bavelock M."/>
            <person name="Cairns B."/>
            <person name="Foote A."/>
            <person name="Schulman H."/>
            <person name="Gupta S."/>
            <person name="Kadouri D."/>
            <person name="Wargo M.J."/>
        </authorList>
    </citation>
    <scope>NUCLEOTIDE SEQUENCE [LARGE SCALE GENOMIC DNA]</scope>
    <source>
        <strain evidence="3">SPS</strain>
    </source>
</reference>
<dbReference type="Gene3D" id="2.60.40.1080">
    <property type="match status" value="1"/>
</dbReference>
<feature type="region of interest" description="Disordered" evidence="1">
    <location>
        <begin position="37"/>
        <end position="61"/>
    </location>
</feature>
<protein>
    <recommendedName>
        <fullName evidence="2">BIG2 domain-containing protein</fullName>
    </recommendedName>
</protein>
<dbReference type="InterPro" id="IPR003343">
    <property type="entry name" value="Big_2"/>
</dbReference>
<evidence type="ECO:0000313" key="4">
    <source>
        <dbReference type="Proteomes" id="UP000260554"/>
    </source>
</evidence>